<proteinExistence type="predicted"/>
<name>A0AAV8YHQ8_9CUCU</name>
<dbReference type="Proteomes" id="UP001162162">
    <property type="component" value="Unassembled WGS sequence"/>
</dbReference>
<sequence>MGFLIISRRGTSEFLPEGQTINKEYYLAILRRLREGIRRKRQEFIEPFESSRQCLESSTISDERWGTGYIKCVLMSDLATTASTINHDLVDYPNWISSACVRLSKQTRTEPHEG</sequence>
<comment type="caution">
    <text evidence="1">The sequence shown here is derived from an EMBL/GenBank/DDBJ whole genome shotgun (WGS) entry which is preliminary data.</text>
</comment>
<accession>A0AAV8YHQ8</accession>
<dbReference type="EMBL" id="JAPWTK010000095">
    <property type="protein sequence ID" value="KAJ8950777.1"/>
    <property type="molecule type" value="Genomic_DNA"/>
</dbReference>
<protein>
    <submittedName>
        <fullName evidence="1">Uncharacterized protein</fullName>
    </submittedName>
</protein>
<dbReference type="AlphaFoldDB" id="A0AAV8YHQ8"/>
<keyword evidence="2" id="KW-1185">Reference proteome</keyword>
<reference evidence="1" key="1">
    <citation type="journal article" date="2023" name="Insect Mol. Biol.">
        <title>Genome sequencing provides insights into the evolution of gene families encoding plant cell wall-degrading enzymes in longhorned beetles.</title>
        <authorList>
            <person name="Shin N.R."/>
            <person name="Okamura Y."/>
            <person name="Kirsch R."/>
            <person name="Pauchet Y."/>
        </authorList>
    </citation>
    <scope>NUCLEOTIDE SEQUENCE</scope>
    <source>
        <strain evidence="1">AMC_N1</strain>
    </source>
</reference>
<gene>
    <name evidence="1" type="ORF">NQ318_011270</name>
</gene>
<evidence type="ECO:0000313" key="1">
    <source>
        <dbReference type="EMBL" id="KAJ8950777.1"/>
    </source>
</evidence>
<evidence type="ECO:0000313" key="2">
    <source>
        <dbReference type="Proteomes" id="UP001162162"/>
    </source>
</evidence>
<organism evidence="1 2">
    <name type="scientific">Aromia moschata</name>
    <dbReference type="NCBI Taxonomy" id="1265417"/>
    <lineage>
        <taxon>Eukaryota</taxon>
        <taxon>Metazoa</taxon>
        <taxon>Ecdysozoa</taxon>
        <taxon>Arthropoda</taxon>
        <taxon>Hexapoda</taxon>
        <taxon>Insecta</taxon>
        <taxon>Pterygota</taxon>
        <taxon>Neoptera</taxon>
        <taxon>Endopterygota</taxon>
        <taxon>Coleoptera</taxon>
        <taxon>Polyphaga</taxon>
        <taxon>Cucujiformia</taxon>
        <taxon>Chrysomeloidea</taxon>
        <taxon>Cerambycidae</taxon>
        <taxon>Cerambycinae</taxon>
        <taxon>Callichromatini</taxon>
        <taxon>Aromia</taxon>
    </lineage>
</organism>